<proteinExistence type="predicted"/>
<protein>
    <submittedName>
        <fullName evidence="1">Uncharacterized protein</fullName>
    </submittedName>
</protein>
<evidence type="ECO:0000313" key="1">
    <source>
        <dbReference type="EMBL" id="RSI29191.1"/>
    </source>
</evidence>
<evidence type="ECO:0000313" key="2">
    <source>
        <dbReference type="Proteomes" id="UP000273966"/>
    </source>
</evidence>
<comment type="caution">
    <text evidence="1">The sequence shown here is derived from an EMBL/GenBank/DDBJ whole genome shotgun (WGS) entry which is preliminary data.</text>
</comment>
<dbReference type="Proteomes" id="UP000273966">
    <property type="component" value="Unassembled WGS sequence"/>
</dbReference>
<accession>A0A3R9H4P2</accession>
<organism evidence="1 2">
    <name type="scientific">Streptococcus sanguinis</name>
    <dbReference type="NCBI Taxonomy" id="1305"/>
    <lineage>
        <taxon>Bacteria</taxon>
        <taxon>Bacillati</taxon>
        <taxon>Bacillota</taxon>
        <taxon>Bacilli</taxon>
        <taxon>Lactobacillales</taxon>
        <taxon>Streptococcaceae</taxon>
        <taxon>Streptococcus</taxon>
    </lineage>
</organism>
<sequence>MLSGVKQVYQPGIDSKMYNDNLLPFIQHDDKYTEFLRKGDLVFADASDDYKGIAEMAVIERKSR</sequence>
<reference evidence="1 2" key="1">
    <citation type="submission" date="2018-11" db="EMBL/GenBank/DDBJ databases">
        <title>Species Designations Belie Phenotypic and Genotypic Heterogeneity in Oral Streptococci.</title>
        <authorList>
            <person name="Velsko I."/>
        </authorList>
    </citation>
    <scope>NUCLEOTIDE SEQUENCE [LARGE SCALE GENOMIC DNA]</scope>
    <source>
        <strain evidence="1 2">BCC16</strain>
    </source>
</reference>
<name>A0A3R9H4P2_STRSA</name>
<gene>
    <name evidence="1" type="ORF">D8879_09875</name>
</gene>
<dbReference type="EMBL" id="RJMT01000013">
    <property type="protein sequence ID" value="RSI29191.1"/>
    <property type="molecule type" value="Genomic_DNA"/>
</dbReference>
<dbReference type="AlphaFoldDB" id="A0A3R9H4P2"/>